<comment type="caution">
    <text evidence="9">The sequence shown here is derived from an EMBL/GenBank/DDBJ whole genome shotgun (WGS) entry which is preliminary data.</text>
</comment>
<dbReference type="Pfam" id="PF00320">
    <property type="entry name" value="GATA"/>
    <property type="match status" value="1"/>
</dbReference>
<dbReference type="GO" id="GO:0043565">
    <property type="term" value="F:sequence-specific DNA binding"/>
    <property type="evidence" value="ECO:0007669"/>
    <property type="project" value="InterPro"/>
</dbReference>
<dbReference type="AlphaFoldDB" id="A0A1X2HEP8"/>
<evidence type="ECO:0000256" key="2">
    <source>
        <dbReference type="ARBA" id="ARBA00022771"/>
    </source>
</evidence>
<reference evidence="9 10" key="1">
    <citation type="submission" date="2016-07" db="EMBL/GenBank/DDBJ databases">
        <title>Pervasive Adenine N6-methylation of Active Genes in Fungi.</title>
        <authorList>
            <consortium name="DOE Joint Genome Institute"/>
            <person name="Mondo S.J."/>
            <person name="Dannebaum R.O."/>
            <person name="Kuo R.C."/>
            <person name="Labutti K."/>
            <person name="Haridas S."/>
            <person name="Kuo A."/>
            <person name="Salamov A."/>
            <person name="Ahrendt S.R."/>
            <person name="Lipzen A."/>
            <person name="Sullivan W."/>
            <person name="Andreopoulos W.B."/>
            <person name="Clum A."/>
            <person name="Lindquist E."/>
            <person name="Daum C."/>
            <person name="Ramamoorthy G.K."/>
            <person name="Gryganskyi A."/>
            <person name="Culley D."/>
            <person name="Magnuson J.K."/>
            <person name="James T.Y."/>
            <person name="O'Malley M.A."/>
            <person name="Stajich J.E."/>
            <person name="Spatafora J.W."/>
            <person name="Visel A."/>
            <person name="Grigoriev I.V."/>
        </authorList>
    </citation>
    <scope>NUCLEOTIDE SEQUENCE [LARGE SCALE GENOMIC DNA]</scope>
    <source>
        <strain evidence="9 10">NRRL 2496</strain>
    </source>
</reference>
<protein>
    <recommendedName>
        <fullName evidence="8">GATA-type domain-containing protein</fullName>
    </recommendedName>
</protein>
<dbReference type="GO" id="GO:0008270">
    <property type="term" value="F:zinc ion binding"/>
    <property type="evidence" value="ECO:0007669"/>
    <property type="project" value="UniProtKB-KW"/>
</dbReference>
<accession>A0A1X2HEP8</accession>
<dbReference type="PANTHER" id="PTHR47172:SF24">
    <property type="entry name" value="GATA ZINC FINGER DOMAIN-CONTAINING PROTEIN 14-RELATED"/>
    <property type="match status" value="1"/>
</dbReference>
<dbReference type="InParanoid" id="A0A1X2HEP8"/>
<evidence type="ECO:0000256" key="3">
    <source>
        <dbReference type="ARBA" id="ARBA00022833"/>
    </source>
</evidence>
<evidence type="ECO:0000259" key="8">
    <source>
        <dbReference type="PROSITE" id="PS50114"/>
    </source>
</evidence>
<dbReference type="SMART" id="SM00401">
    <property type="entry name" value="ZnF_GATA"/>
    <property type="match status" value="1"/>
</dbReference>
<dbReference type="Proteomes" id="UP000242180">
    <property type="component" value="Unassembled WGS sequence"/>
</dbReference>
<keyword evidence="4" id="KW-0805">Transcription regulation</keyword>
<evidence type="ECO:0000256" key="1">
    <source>
        <dbReference type="ARBA" id="ARBA00022723"/>
    </source>
</evidence>
<evidence type="ECO:0000313" key="9">
    <source>
        <dbReference type="EMBL" id="ORY97435.1"/>
    </source>
</evidence>
<dbReference type="GO" id="GO:0006355">
    <property type="term" value="P:regulation of DNA-templated transcription"/>
    <property type="evidence" value="ECO:0007669"/>
    <property type="project" value="InterPro"/>
</dbReference>
<dbReference type="CDD" id="cd00202">
    <property type="entry name" value="ZnF_GATA"/>
    <property type="match status" value="1"/>
</dbReference>
<feature type="region of interest" description="Disordered" evidence="7">
    <location>
        <begin position="1"/>
        <end position="26"/>
    </location>
</feature>
<dbReference type="PANTHER" id="PTHR47172">
    <property type="entry name" value="OS01G0976800 PROTEIN"/>
    <property type="match status" value="1"/>
</dbReference>
<organism evidence="9 10">
    <name type="scientific">Syncephalastrum racemosum</name>
    <name type="common">Filamentous fungus</name>
    <dbReference type="NCBI Taxonomy" id="13706"/>
    <lineage>
        <taxon>Eukaryota</taxon>
        <taxon>Fungi</taxon>
        <taxon>Fungi incertae sedis</taxon>
        <taxon>Mucoromycota</taxon>
        <taxon>Mucoromycotina</taxon>
        <taxon>Mucoromycetes</taxon>
        <taxon>Mucorales</taxon>
        <taxon>Syncephalastraceae</taxon>
        <taxon>Syncephalastrum</taxon>
    </lineage>
</organism>
<keyword evidence="1" id="KW-0479">Metal-binding</keyword>
<evidence type="ECO:0000256" key="5">
    <source>
        <dbReference type="ARBA" id="ARBA00023163"/>
    </source>
</evidence>
<keyword evidence="10" id="KW-1185">Reference proteome</keyword>
<feature type="compositionally biased region" description="Polar residues" evidence="7">
    <location>
        <begin position="59"/>
        <end position="71"/>
    </location>
</feature>
<dbReference type="PROSITE" id="PS00344">
    <property type="entry name" value="GATA_ZN_FINGER_1"/>
    <property type="match status" value="1"/>
</dbReference>
<feature type="region of interest" description="Disordered" evidence="7">
    <location>
        <begin position="59"/>
        <end position="119"/>
    </location>
</feature>
<keyword evidence="2 6" id="KW-0863">Zinc-finger</keyword>
<dbReference type="OrthoDB" id="2162994at2759"/>
<name>A0A1X2HEP8_SYNRA</name>
<dbReference type="STRING" id="13706.A0A1X2HEP8"/>
<feature type="domain" description="GATA-type" evidence="8">
    <location>
        <begin position="98"/>
        <end position="131"/>
    </location>
</feature>
<evidence type="ECO:0000256" key="6">
    <source>
        <dbReference type="PROSITE-ProRule" id="PRU00094"/>
    </source>
</evidence>
<keyword evidence="3" id="KW-0862">Zinc</keyword>
<evidence type="ECO:0000313" key="10">
    <source>
        <dbReference type="Proteomes" id="UP000242180"/>
    </source>
</evidence>
<dbReference type="SUPFAM" id="SSF57716">
    <property type="entry name" value="Glucocorticoid receptor-like (DNA-binding domain)"/>
    <property type="match status" value="1"/>
</dbReference>
<keyword evidence="5" id="KW-0804">Transcription</keyword>
<gene>
    <name evidence="9" type="ORF">BCR43DRAFT_239362</name>
</gene>
<dbReference type="InterPro" id="IPR000679">
    <property type="entry name" value="Znf_GATA"/>
</dbReference>
<dbReference type="Gene3D" id="3.30.50.10">
    <property type="entry name" value="Erythroid Transcription Factor GATA-1, subunit A"/>
    <property type="match status" value="1"/>
</dbReference>
<evidence type="ECO:0000256" key="7">
    <source>
        <dbReference type="SAM" id="MobiDB-lite"/>
    </source>
</evidence>
<feature type="compositionally biased region" description="Basic residues" evidence="7">
    <location>
        <begin position="82"/>
        <end position="92"/>
    </location>
</feature>
<dbReference type="InterPro" id="IPR013088">
    <property type="entry name" value="Znf_NHR/GATA"/>
</dbReference>
<dbReference type="PROSITE" id="PS50114">
    <property type="entry name" value="GATA_ZN_FINGER_2"/>
    <property type="match status" value="1"/>
</dbReference>
<evidence type="ECO:0000256" key="4">
    <source>
        <dbReference type="ARBA" id="ARBA00023015"/>
    </source>
</evidence>
<sequence>MPSDFKLPLPPPLRPPTDDNDSLYQPFSSSASFYTISSPSSSFSDPISAMSSTRLTTLSDQQIHTLSYSRTTSDDGNENHSRKSTQPHRKRQSSSSSASGPKECYSCHSTETPEWRRGPLGPRTLCNACGLSKTRSWELPINALPLAHHT</sequence>
<proteinExistence type="predicted"/>
<dbReference type="EMBL" id="MCGN01000004">
    <property type="protein sequence ID" value="ORY97435.1"/>
    <property type="molecule type" value="Genomic_DNA"/>
</dbReference>